<organism evidence="1 2">
    <name type="scientific">Obba rivulosa</name>
    <dbReference type="NCBI Taxonomy" id="1052685"/>
    <lineage>
        <taxon>Eukaryota</taxon>
        <taxon>Fungi</taxon>
        <taxon>Dikarya</taxon>
        <taxon>Basidiomycota</taxon>
        <taxon>Agaricomycotina</taxon>
        <taxon>Agaricomycetes</taxon>
        <taxon>Polyporales</taxon>
        <taxon>Gelatoporiaceae</taxon>
        <taxon>Obba</taxon>
    </lineage>
</organism>
<gene>
    <name evidence="1" type="ORF">OBBRIDRAFT_815493</name>
</gene>
<dbReference type="AlphaFoldDB" id="A0A8E2ALZ4"/>
<sequence>MSTLSDGMMVTPIQMETWINPHNTAQPQDFKEKIPEPAMVVVEINGYSARALLDSGSLADFMFSKLGHQLSIKTFELEKLLPVHFAVQGSRAKINIGCTAEIKYQAIKESRYFDIHQVSVGLNPTAITIGSPIGLPIEGQQVRVLESHAADVFENEMERAHLHIREYAAPICVSTSDTPLPPLCVINHTIPLINEEKVYH</sequence>
<evidence type="ECO:0000313" key="2">
    <source>
        <dbReference type="Proteomes" id="UP000250043"/>
    </source>
</evidence>
<evidence type="ECO:0000313" key="1">
    <source>
        <dbReference type="EMBL" id="OCH84407.1"/>
    </source>
</evidence>
<dbReference type="Proteomes" id="UP000250043">
    <property type="component" value="Unassembled WGS sequence"/>
</dbReference>
<keyword evidence="2" id="KW-1185">Reference proteome</keyword>
<proteinExistence type="predicted"/>
<dbReference type="OrthoDB" id="1750432at2759"/>
<name>A0A8E2ALZ4_9APHY</name>
<reference evidence="1 2" key="1">
    <citation type="submission" date="2016-07" db="EMBL/GenBank/DDBJ databases">
        <title>Draft genome of the white-rot fungus Obba rivulosa 3A-2.</title>
        <authorList>
            <consortium name="DOE Joint Genome Institute"/>
            <person name="Miettinen O."/>
            <person name="Riley R."/>
            <person name="Acob R."/>
            <person name="Barry K."/>
            <person name="Cullen D."/>
            <person name="De Vries R."/>
            <person name="Hainaut M."/>
            <person name="Hatakka A."/>
            <person name="Henrissat B."/>
            <person name="Hilden K."/>
            <person name="Kuo R."/>
            <person name="Labutti K."/>
            <person name="Lipzen A."/>
            <person name="Makela M.R."/>
            <person name="Sandor L."/>
            <person name="Spatafora J.W."/>
            <person name="Grigoriev I.V."/>
            <person name="Hibbett D.S."/>
        </authorList>
    </citation>
    <scope>NUCLEOTIDE SEQUENCE [LARGE SCALE GENOMIC DNA]</scope>
    <source>
        <strain evidence="1 2">3A-2</strain>
    </source>
</reference>
<protein>
    <submittedName>
        <fullName evidence="1">Uncharacterized protein</fullName>
    </submittedName>
</protein>
<accession>A0A8E2ALZ4</accession>
<dbReference type="CDD" id="cd00303">
    <property type="entry name" value="retropepsin_like"/>
    <property type="match status" value="1"/>
</dbReference>
<dbReference type="EMBL" id="KV722677">
    <property type="protein sequence ID" value="OCH84407.1"/>
    <property type="molecule type" value="Genomic_DNA"/>
</dbReference>